<reference evidence="2" key="1">
    <citation type="submission" date="2005-10" db="EMBL/GenBank/DDBJ databases">
        <authorList>
            <person name="Loftus B.J."/>
            <person name="Nene V.M."/>
            <person name="Hannick L.I."/>
            <person name="Bidwell S."/>
            <person name="Haas B."/>
            <person name="Amedeo P."/>
            <person name="Orvis J."/>
            <person name="Wortman J.R."/>
            <person name="White O.R."/>
            <person name="Salzberg S."/>
            <person name="Shumway M."/>
            <person name="Koo H."/>
            <person name="Zhao Y."/>
            <person name="Holmes M."/>
            <person name="Miller J."/>
            <person name="Schatz M."/>
            <person name="Pop M."/>
            <person name="Pai G."/>
            <person name="Utterback T."/>
            <person name="Rogers Y.-H."/>
            <person name="Kravitz S."/>
            <person name="Fraser C.M."/>
        </authorList>
    </citation>
    <scope>NUCLEOTIDE SEQUENCE</scope>
    <source>
        <strain evidence="2">Liverpool</strain>
    </source>
</reference>
<reference evidence="2" key="3">
    <citation type="submission" date="2012-09" db="EMBL/GenBank/DDBJ databases">
        <authorList>
            <consortium name="VectorBase"/>
        </authorList>
    </citation>
    <scope>NUCLEOTIDE SEQUENCE</scope>
    <source>
        <strain evidence="2">Liverpool</strain>
    </source>
</reference>
<sequence>MKVVFVLTALVAIATASYIPAKAPSRSLKDDFQDFVNLLPVDKLTDLVVRYFTTDKEFQEAFAYLQGKEFAAVWDQLFALNEVKDVLNYLEDAGLEVYELLNQVADFLGLNHVKPTKGVKSLKAGGLSGFVDEALALLPLKELKALFEEKLKTSPEFKAFFDKLSSTDFQKLVDFYQNSKEAQALVQKLRDHGVDVDKFFELVAGFFGWGF</sequence>
<dbReference type="EMBL" id="CH477559">
    <property type="protein sequence ID" value="EAT38997.1"/>
    <property type="molecule type" value="Genomic_DNA"/>
</dbReference>
<feature type="chain" id="PRO_5036492524" evidence="1">
    <location>
        <begin position="17"/>
        <end position="211"/>
    </location>
</feature>
<dbReference type="PANTHER" id="PTHR21163">
    <property type="entry name" value="PROTEIN G12"/>
    <property type="match status" value="1"/>
</dbReference>
<protein>
    <submittedName>
        <fullName evidence="2">AAEL009165-PA</fullName>
    </submittedName>
</protein>
<dbReference type="Pfam" id="PF06757">
    <property type="entry name" value="Ins_allergen_rp"/>
    <property type="match status" value="1"/>
</dbReference>
<gene>
    <name evidence="2" type="ORF">AaeL_AAEL009165</name>
</gene>
<dbReference type="OrthoDB" id="7756618at2759"/>
<dbReference type="OMA" id="LWENEIF"/>
<keyword evidence="1" id="KW-0732">Signal</keyword>
<feature type="signal peptide" evidence="1">
    <location>
        <begin position="1"/>
        <end position="16"/>
    </location>
</feature>
<organism evidence="2 3">
    <name type="scientific">Aedes aegypti</name>
    <name type="common">Yellowfever mosquito</name>
    <name type="synonym">Culex aegypti</name>
    <dbReference type="NCBI Taxonomy" id="7159"/>
    <lineage>
        <taxon>Eukaryota</taxon>
        <taxon>Metazoa</taxon>
        <taxon>Ecdysozoa</taxon>
        <taxon>Arthropoda</taxon>
        <taxon>Hexapoda</taxon>
        <taxon>Insecta</taxon>
        <taxon>Pterygota</taxon>
        <taxon>Neoptera</taxon>
        <taxon>Endopterygota</taxon>
        <taxon>Diptera</taxon>
        <taxon>Nematocera</taxon>
        <taxon>Culicoidea</taxon>
        <taxon>Culicidae</taxon>
        <taxon>Culicinae</taxon>
        <taxon>Aedini</taxon>
        <taxon>Aedes</taxon>
        <taxon>Stegomyia</taxon>
    </lineage>
</organism>
<dbReference type="InterPro" id="IPR010629">
    <property type="entry name" value="Ins_allergen"/>
</dbReference>
<dbReference type="PANTHER" id="PTHR21163:SF0">
    <property type="entry name" value="GH08205P-RELATED"/>
    <property type="match status" value="1"/>
</dbReference>
<proteinExistence type="predicted"/>
<reference evidence="2" key="2">
    <citation type="journal article" date="2007" name="Science">
        <title>Genome sequence of Aedes aegypti, a major arbovirus vector.</title>
        <authorList>
            <person name="Nene V."/>
            <person name="Wortman J.R."/>
            <person name="Lawson D."/>
            <person name="Haas B."/>
            <person name="Kodira C."/>
            <person name="Tu Z.J."/>
            <person name="Loftus B."/>
            <person name="Xi Z."/>
            <person name="Megy K."/>
            <person name="Grabherr M."/>
            <person name="Ren Q."/>
            <person name="Zdobnov E.M."/>
            <person name="Lobo N.F."/>
            <person name="Campbell K.S."/>
            <person name="Brown S.E."/>
            <person name="Bonaldo M.F."/>
            <person name="Zhu J."/>
            <person name="Sinkins S.P."/>
            <person name="Hogenkamp D.G."/>
            <person name="Amedeo P."/>
            <person name="Arensburger P."/>
            <person name="Atkinson P.W."/>
            <person name="Bidwell S."/>
            <person name="Biedler J."/>
            <person name="Birney E."/>
            <person name="Bruggner R.V."/>
            <person name="Costas J."/>
            <person name="Coy M.R."/>
            <person name="Crabtree J."/>
            <person name="Crawford M."/>
            <person name="Debruyn B."/>
            <person name="Decaprio D."/>
            <person name="Eiglmeier K."/>
            <person name="Eisenstadt E."/>
            <person name="El-Dorry H."/>
            <person name="Gelbart W.M."/>
            <person name="Gomes S.L."/>
            <person name="Hammond M."/>
            <person name="Hannick L.I."/>
            <person name="Hogan J.R."/>
            <person name="Holmes M.H."/>
            <person name="Jaffe D."/>
            <person name="Johnston J.S."/>
            <person name="Kennedy R.C."/>
            <person name="Koo H."/>
            <person name="Kravitz S."/>
            <person name="Kriventseva E.V."/>
            <person name="Kulp D."/>
            <person name="Labutti K."/>
            <person name="Lee E."/>
            <person name="Li S."/>
            <person name="Lovin D.D."/>
            <person name="Mao C."/>
            <person name="Mauceli E."/>
            <person name="Menck C.F."/>
            <person name="Miller J.R."/>
            <person name="Montgomery P."/>
            <person name="Mori A."/>
            <person name="Nascimento A.L."/>
            <person name="Naveira H.F."/>
            <person name="Nusbaum C."/>
            <person name="O'leary S."/>
            <person name="Orvis J."/>
            <person name="Pertea M."/>
            <person name="Quesneville H."/>
            <person name="Reidenbach K.R."/>
            <person name="Rogers Y.H."/>
            <person name="Roth C.W."/>
            <person name="Schneider J.R."/>
            <person name="Schatz M."/>
            <person name="Shumway M."/>
            <person name="Stanke M."/>
            <person name="Stinson E.O."/>
            <person name="Tubio J.M."/>
            <person name="Vanzee J.P."/>
            <person name="Verjovski-Almeida S."/>
            <person name="Werner D."/>
            <person name="White O."/>
            <person name="Wyder S."/>
            <person name="Zeng Q."/>
            <person name="Zhao Q."/>
            <person name="Zhao Y."/>
            <person name="Hill C.A."/>
            <person name="Raikhel A.S."/>
            <person name="Soares M.B."/>
            <person name="Knudson D.L."/>
            <person name="Lee N.H."/>
            <person name="Galagan J."/>
            <person name="Salzberg S.L."/>
            <person name="Paulsen I.T."/>
            <person name="Dimopoulos G."/>
            <person name="Collins F.H."/>
            <person name="Birren B."/>
            <person name="Fraser-Liggett C.M."/>
            <person name="Severson D.W."/>
        </authorList>
    </citation>
    <scope>NUCLEOTIDE SEQUENCE [LARGE SCALE GENOMIC DNA]</scope>
    <source>
        <strain evidence="2">Liverpool</strain>
    </source>
</reference>
<evidence type="ECO:0000256" key="1">
    <source>
        <dbReference type="SAM" id="SignalP"/>
    </source>
</evidence>
<name>A0A1S4FLH0_AEDAE</name>
<dbReference type="Proteomes" id="UP000682892">
    <property type="component" value="Unassembled WGS sequence"/>
</dbReference>
<accession>A0A1S4FLH0</accession>
<evidence type="ECO:0000313" key="3">
    <source>
        <dbReference type="Proteomes" id="UP000682892"/>
    </source>
</evidence>
<dbReference type="AlphaFoldDB" id="A0A1S4FLH0"/>
<evidence type="ECO:0000313" key="2">
    <source>
        <dbReference type="EMBL" id="EAT38997.1"/>
    </source>
</evidence>